<dbReference type="RefSeq" id="WP_111061362.1">
    <property type="nucleotide sequence ID" value="NZ_JBHUCU010000007.1"/>
</dbReference>
<evidence type="ECO:0000259" key="1">
    <source>
        <dbReference type="Pfam" id="PF00561"/>
    </source>
</evidence>
<dbReference type="OrthoDB" id="9777090at2"/>
<accession>A0A2W1NS40</accession>
<dbReference type="Pfam" id="PF00561">
    <property type="entry name" value="Abhydrolase_1"/>
    <property type="match status" value="1"/>
</dbReference>
<name>A0A2W1NS40_9FLAO</name>
<protein>
    <recommendedName>
        <fullName evidence="1">AB hydrolase-1 domain-containing protein</fullName>
    </recommendedName>
</protein>
<reference evidence="2 3" key="1">
    <citation type="submission" date="2018-06" db="EMBL/GenBank/DDBJ databases">
        <title>The draft genome sequence of Crocinitomix sp. SM1701.</title>
        <authorList>
            <person name="Zhang X."/>
        </authorList>
    </citation>
    <scope>NUCLEOTIDE SEQUENCE [LARGE SCALE GENOMIC DNA]</scope>
    <source>
        <strain evidence="2 3">SM1701</strain>
    </source>
</reference>
<dbReference type="PROSITE" id="PS51257">
    <property type="entry name" value="PROKAR_LIPOPROTEIN"/>
    <property type="match status" value="1"/>
</dbReference>
<dbReference type="SUPFAM" id="SSF53474">
    <property type="entry name" value="alpha/beta-Hydrolases"/>
    <property type="match status" value="1"/>
</dbReference>
<dbReference type="Gene3D" id="3.40.50.1820">
    <property type="entry name" value="alpha/beta hydrolase"/>
    <property type="match status" value="1"/>
</dbReference>
<dbReference type="EMBL" id="QKSB01000001">
    <property type="protein sequence ID" value="PZE18462.1"/>
    <property type="molecule type" value="Genomic_DNA"/>
</dbReference>
<dbReference type="Proteomes" id="UP000249248">
    <property type="component" value="Unassembled WGS sequence"/>
</dbReference>
<comment type="caution">
    <text evidence="2">The sequence shown here is derived from an EMBL/GenBank/DDBJ whole genome shotgun (WGS) entry which is preliminary data.</text>
</comment>
<gene>
    <name evidence="2" type="ORF">DNU06_01110</name>
</gene>
<dbReference type="InterPro" id="IPR000073">
    <property type="entry name" value="AB_hydrolase_1"/>
</dbReference>
<proteinExistence type="predicted"/>
<keyword evidence="3" id="KW-1185">Reference proteome</keyword>
<sequence>MNLKKNLPILILLFFASCKKLTVDQLAFPSSTTEKYELENYDAGEQSVPAAYDIPVSNRTILTFTSIDKSTGETYKIYGLYIGNINTIAQDTILLYCHGQSLNMDIYYPRTRLLAHLNETVNRGVLMFDFRGYGMSEGTPDEAGLAEDMDAAINWLIAKNANPSNVIYYGYSLGCIPVIDRAAYRTDFQPKKIILESPLASVENLANSSTIINLHPAFISNLRFNNAEKIKDVKVPLLWIHGVEDDYIAIENGELVYQNHQGTYKKAIRVENAKHGDIPKIMGYTTYLEAIHNFLLN</sequence>
<evidence type="ECO:0000313" key="3">
    <source>
        <dbReference type="Proteomes" id="UP000249248"/>
    </source>
</evidence>
<evidence type="ECO:0000313" key="2">
    <source>
        <dbReference type="EMBL" id="PZE18462.1"/>
    </source>
</evidence>
<dbReference type="InterPro" id="IPR029058">
    <property type="entry name" value="AB_hydrolase_fold"/>
</dbReference>
<feature type="domain" description="AB hydrolase-1" evidence="1">
    <location>
        <begin position="93"/>
        <end position="176"/>
    </location>
</feature>
<organism evidence="2 3">
    <name type="scientific">Putridiphycobacter roseus</name>
    <dbReference type="NCBI Taxonomy" id="2219161"/>
    <lineage>
        <taxon>Bacteria</taxon>
        <taxon>Pseudomonadati</taxon>
        <taxon>Bacteroidota</taxon>
        <taxon>Flavobacteriia</taxon>
        <taxon>Flavobacteriales</taxon>
        <taxon>Crocinitomicaceae</taxon>
        <taxon>Putridiphycobacter</taxon>
    </lineage>
</organism>
<dbReference type="PANTHER" id="PTHR12277:SF81">
    <property type="entry name" value="PROTEIN ABHD13"/>
    <property type="match status" value="1"/>
</dbReference>
<dbReference type="PANTHER" id="PTHR12277">
    <property type="entry name" value="ALPHA/BETA HYDROLASE DOMAIN-CONTAINING PROTEIN"/>
    <property type="match status" value="1"/>
</dbReference>
<dbReference type="AlphaFoldDB" id="A0A2W1NS40"/>